<gene>
    <name evidence="2" type="primary">atpE</name>
</gene>
<evidence type="ECO:0000313" key="2">
    <source>
        <dbReference type="EMBL" id="AYO28201.1"/>
    </source>
</evidence>
<protein>
    <submittedName>
        <fullName evidence="2">ATP synthase CF1 epsilon subunit</fullName>
    </submittedName>
</protein>
<evidence type="ECO:0000259" key="1">
    <source>
        <dbReference type="Pfam" id="PF02823"/>
    </source>
</evidence>
<dbReference type="InterPro" id="IPR020546">
    <property type="entry name" value="ATP_synth_F1_dsu/esu_N"/>
</dbReference>
<sequence length="170" mass="19591">MLFSLATPESSILQTKATKIRVHLKSGIAEIFADHQDLMGTIENNMVEFETNFDNKVETRKYLVEDGIFVVSTKNKISANFPNPDIETAVYAYGKRIIEINSQTKLLLDQISKEYEQKSNLLLKEEQTIKEEQNIKKSVSYELLKTTSFLLLKQEVEFLKKVILTIKELK</sequence>
<dbReference type="InterPro" id="IPR036771">
    <property type="entry name" value="ATPsynth_dsu/esu_N"/>
</dbReference>
<name>A0A3G2QZ58_9STRA</name>
<dbReference type="EMBL" id="MH795129">
    <property type="protein sequence ID" value="AYO28201.1"/>
    <property type="molecule type" value="Genomic_DNA"/>
</dbReference>
<dbReference type="GO" id="GO:0015986">
    <property type="term" value="P:proton motive force-driven ATP synthesis"/>
    <property type="evidence" value="ECO:0007669"/>
    <property type="project" value="InterPro"/>
</dbReference>
<organism evidence="2">
    <name type="scientific">Synura sphagnicola</name>
    <dbReference type="NCBI Taxonomy" id="52556"/>
    <lineage>
        <taxon>Eukaryota</taxon>
        <taxon>Sar</taxon>
        <taxon>Stramenopiles</taxon>
        <taxon>Ochrophyta</taxon>
        <taxon>Synurophyceae</taxon>
        <taxon>Synurales</taxon>
        <taxon>Mallomonadaceae</taxon>
        <taxon>Synura</taxon>
    </lineage>
</organism>
<feature type="domain" description="ATP synthase F1 complex delta/epsilon subunit N-terminal" evidence="1">
    <location>
        <begin position="3"/>
        <end position="73"/>
    </location>
</feature>
<proteinExistence type="predicted"/>
<geneLocation type="plastid" evidence="2"/>
<keyword evidence="2" id="KW-0934">Plastid</keyword>
<dbReference type="Gene3D" id="2.60.15.10">
    <property type="entry name" value="F0F1 ATP synthase delta/epsilon subunit, N-terminal"/>
    <property type="match status" value="1"/>
</dbReference>
<dbReference type="Pfam" id="PF02823">
    <property type="entry name" value="ATP-synt_DE_N"/>
    <property type="match status" value="1"/>
</dbReference>
<reference evidence="2" key="1">
    <citation type="submission" date="2018-08" db="EMBL/GenBank/DDBJ databases">
        <title>Comparative Plastid Genomics of Synurophyceae: Evolutionary Evidence of Lateral Gene Transfer and Inverted Repeat Dynamics.</title>
        <authorList>
            <person name="Kim J.I."/>
            <person name="Shin H."/>
            <person name="Skaloud P."/>
            <person name="Jung J."/>
            <person name="Yoon H.S."/>
            <person name="Archibald J.M."/>
            <person name="Shin W."/>
        </authorList>
    </citation>
    <scope>NUCLEOTIDE SEQUENCE</scope>
    <source>
        <strain evidence="2">FBCC200022</strain>
    </source>
</reference>
<dbReference type="SUPFAM" id="SSF51344">
    <property type="entry name" value="Epsilon subunit of F1F0-ATP synthase N-terminal domain"/>
    <property type="match status" value="1"/>
</dbReference>
<dbReference type="AlphaFoldDB" id="A0A3G2QZ58"/>
<accession>A0A3G2QZ58</accession>